<feature type="transmembrane region" description="Helical" evidence="5">
    <location>
        <begin position="680"/>
        <end position="702"/>
    </location>
</feature>
<evidence type="ECO:0000256" key="2">
    <source>
        <dbReference type="ARBA" id="ARBA00023136"/>
    </source>
</evidence>
<feature type="region of interest" description="Disordered" evidence="4">
    <location>
        <begin position="29"/>
        <end position="50"/>
    </location>
</feature>
<evidence type="ECO:0000313" key="9">
    <source>
        <dbReference type="Proteomes" id="UP001497623"/>
    </source>
</evidence>
<dbReference type="InterPro" id="IPR036179">
    <property type="entry name" value="Ig-like_dom_sf"/>
</dbReference>
<dbReference type="InterPro" id="IPR013783">
    <property type="entry name" value="Ig-like_fold"/>
</dbReference>
<dbReference type="SMART" id="SM00409">
    <property type="entry name" value="IG"/>
    <property type="match status" value="4"/>
</dbReference>
<dbReference type="Pfam" id="PF13927">
    <property type="entry name" value="Ig_3"/>
    <property type="match status" value="2"/>
</dbReference>
<accession>A0AAV2R0W1</accession>
<dbReference type="InterPro" id="IPR003598">
    <property type="entry name" value="Ig_sub2"/>
</dbReference>
<feature type="signal peptide" evidence="6">
    <location>
        <begin position="1"/>
        <end position="22"/>
    </location>
</feature>
<dbReference type="Gene3D" id="2.60.40.10">
    <property type="entry name" value="Immunoglobulins"/>
    <property type="match status" value="5"/>
</dbReference>
<comment type="subcellular location">
    <subcellularLocation>
        <location evidence="1">Membrane</location>
        <topology evidence="1">Single-pass membrane protein</topology>
    </subcellularLocation>
</comment>
<feature type="region of interest" description="Disordered" evidence="4">
    <location>
        <begin position="819"/>
        <end position="859"/>
    </location>
</feature>
<feature type="domain" description="Ig-like" evidence="7">
    <location>
        <begin position="163"/>
        <end position="261"/>
    </location>
</feature>
<evidence type="ECO:0000313" key="8">
    <source>
        <dbReference type="EMBL" id="CAL4104704.1"/>
    </source>
</evidence>
<dbReference type="Pfam" id="PF08205">
    <property type="entry name" value="C2-set_2"/>
    <property type="match status" value="1"/>
</dbReference>
<organism evidence="8 9">
    <name type="scientific">Meganyctiphanes norvegica</name>
    <name type="common">Northern krill</name>
    <name type="synonym">Thysanopoda norvegica</name>
    <dbReference type="NCBI Taxonomy" id="48144"/>
    <lineage>
        <taxon>Eukaryota</taxon>
        <taxon>Metazoa</taxon>
        <taxon>Ecdysozoa</taxon>
        <taxon>Arthropoda</taxon>
        <taxon>Crustacea</taxon>
        <taxon>Multicrustacea</taxon>
        <taxon>Malacostraca</taxon>
        <taxon>Eumalacostraca</taxon>
        <taxon>Eucarida</taxon>
        <taxon>Euphausiacea</taxon>
        <taxon>Euphausiidae</taxon>
        <taxon>Meganyctiphanes</taxon>
    </lineage>
</organism>
<gene>
    <name evidence="8" type="ORF">MNOR_LOCUS17833</name>
</gene>
<feature type="non-terminal residue" evidence="8">
    <location>
        <position position="902"/>
    </location>
</feature>
<evidence type="ECO:0000256" key="4">
    <source>
        <dbReference type="SAM" id="MobiDB-lite"/>
    </source>
</evidence>
<keyword evidence="3" id="KW-1015">Disulfide bond</keyword>
<dbReference type="InterPro" id="IPR013162">
    <property type="entry name" value="CD80_C2-set"/>
</dbReference>
<keyword evidence="6" id="KW-0732">Signal</keyword>
<evidence type="ECO:0000256" key="6">
    <source>
        <dbReference type="SAM" id="SignalP"/>
    </source>
</evidence>
<dbReference type="InterPro" id="IPR003599">
    <property type="entry name" value="Ig_sub"/>
</dbReference>
<reference evidence="8 9" key="1">
    <citation type="submission" date="2024-05" db="EMBL/GenBank/DDBJ databases">
        <authorList>
            <person name="Wallberg A."/>
        </authorList>
    </citation>
    <scope>NUCLEOTIDE SEQUENCE [LARGE SCALE GENOMIC DNA]</scope>
</reference>
<evidence type="ECO:0000259" key="7">
    <source>
        <dbReference type="PROSITE" id="PS50835"/>
    </source>
</evidence>
<evidence type="ECO:0000256" key="3">
    <source>
        <dbReference type="ARBA" id="ARBA00023157"/>
    </source>
</evidence>
<protein>
    <recommendedName>
        <fullName evidence="7">Ig-like domain-containing protein</fullName>
    </recommendedName>
</protein>
<evidence type="ECO:0000256" key="1">
    <source>
        <dbReference type="ARBA" id="ARBA00004167"/>
    </source>
</evidence>
<dbReference type="PANTHER" id="PTHR23278:SF19">
    <property type="entry name" value="OBSCURIN"/>
    <property type="match status" value="1"/>
</dbReference>
<dbReference type="SUPFAM" id="SSF48726">
    <property type="entry name" value="Immunoglobulin"/>
    <property type="match status" value="5"/>
</dbReference>
<dbReference type="AlphaFoldDB" id="A0AAV2R0W1"/>
<feature type="compositionally biased region" description="Low complexity" evidence="4">
    <location>
        <begin position="35"/>
        <end position="44"/>
    </location>
</feature>
<proteinExistence type="predicted"/>
<dbReference type="InterPro" id="IPR036116">
    <property type="entry name" value="FN3_sf"/>
</dbReference>
<dbReference type="InterPro" id="IPR007110">
    <property type="entry name" value="Ig-like_dom"/>
</dbReference>
<dbReference type="SMART" id="SM00408">
    <property type="entry name" value="IGc2"/>
    <property type="match status" value="5"/>
</dbReference>
<dbReference type="PROSITE" id="PS50835">
    <property type="entry name" value="IG_LIKE"/>
    <property type="match status" value="4"/>
</dbReference>
<sequence>MHLVHKLYAMVLCCGAFVRSYGGPPQPPIAGGGPLPAAGAPGEPRGLEDSPLSEVSALVGGRVLLGCDVSTPDPRDTPILVLFYSGARGTPIYSIDARSGPFGQSVHWSELGTRAHFDVSSSPSGLVIDGVTQEDEGDYRCRVDFRASPTRNARVRLNVVVPPGRVRISTEDGAEVSGVIGPFPVGKPLSLTCTTQGGHPQPRVSWWHSGSLLDDMSEVSTGKVVQNSLSINPLKRHHLYNGFTCQALNSNMSMPMAATVTLDLAFPPLDVSILGSNEALSVGEVYSVVCEAWGSRPPATVTWWKNGEMLTDTKDEVLSEGNVSRSTLHIRPSRDDNNAALSCRADNSQLPQAVIEDTRTLKIYYIPKIQIHVGASLDMTDIEEGDDIYFECNIKANPTVFKVQWFLNGEELKHNQSAGVIQSNQSLVLQRVTRASSGLYTCTATNIEGTGKSNAVQLNVKYLPVCAPGQQLVYGGGKHEAVQVSCRVEAYPVPTMFTWSFNTSTQMVDIPLRRSMFGRSRSTLKYTPQSHHDFGSLLCWAVNEVGRQSEPCHFQVVPAGEPDPVQNCSVLHNSSVTAVGAFMVGCSAGWSGGLTQTFSLEVRHNTNGYILASLRDQVEPNFFVTGLAPGSEYVLAVVAQNTQGTSKPTVFNMHMPIDVAEKQIGAINNSTDSALLLSPLLGILLGVVASLIIFVMVLILVVRSHLSGSKKNNETKIMYEAADTDIKSYDEGGFKKQDVCGPDILLVKPDNEVLAKHKELIHNYMIAKDSSFYINPGSLMNNENVQCGEIEALLPPPPQHQDPVTNFIARSGSGLSPSPLPPPLFMSDYGEHPDIEGRHSPGVSSMNSSQQGSSIISSSFQGSTSTVALHPDYCPHDVGIVSPQTSVINPHSHSLIGDTKES</sequence>
<dbReference type="CDD" id="cd00063">
    <property type="entry name" value="FN3"/>
    <property type="match status" value="1"/>
</dbReference>
<comment type="caution">
    <text evidence="8">The sequence shown here is derived from an EMBL/GenBank/DDBJ whole genome shotgun (WGS) entry which is preliminary data.</text>
</comment>
<feature type="domain" description="Ig-like" evidence="7">
    <location>
        <begin position="44"/>
        <end position="158"/>
    </location>
</feature>
<keyword evidence="5" id="KW-0812">Transmembrane</keyword>
<evidence type="ECO:0000256" key="5">
    <source>
        <dbReference type="SAM" id="Phobius"/>
    </source>
</evidence>
<feature type="chain" id="PRO_5043382612" description="Ig-like domain-containing protein" evidence="6">
    <location>
        <begin position="23"/>
        <end position="902"/>
    </location>
</feature>
<dbReference type="PANTHER" id="PTHR23278">
    <property type="entry name" value="SIDESTEP PROTEIN"/>
    <property type="match status" value="1"/>
</dbReference>
<name>A0AAV2R0W1_MEGNR</name>
<dbReference type="GO" id="GO:0016020">
    <property type="term" value="C:membrane"/>
    <property type="evidence" value="ECO:0007669"/>
    <property type="project" value="UniProtKB-SubCell"/>
</dbReference>
<feature type="domain" description="Ig-like" evidence="7">
    <location>
        <begin position="367"/>
        <end position="459"/>
    </location>
</feature>
<feature type="compositionally biased region" description="Basic and acidic residues" evidence="4">
    <location>
        <begin position="829"/>
        <end position="839"/>
    </location>
</feature>
<dbReference type="SUPFAM" id="SSF49265">
    <property type="entry name" value="Fibronectin type III"/>
    <property type="match status" value="1"/>
</dbReference>
<feature type="compositionally biased region" description="Low complexity" evidence="4">
    <location>
        <begin position="844"/>
        <end position="859"/>
    </location>
</feature>
<keyword evidence="2 5" id="KW-0472">Membrane</keyword>
<keyword evidence="5" id="KW-1133">Transmembrane helix</keyword>
<keyword evidence="9" id="KW-1185">Reference proteome</keyword>
<feature type="domain" description="Ig-like" evidence="7">
    <location>
        <begin position="267"/>
        <end position="362"/>
    </location>
</feature>
<dbReference type="EMBL" id="CAXKWB010012473">
    <property type="protein sequence ID" value="CAL4104704.1"/>
    <property type="molecule type" value="Genomic_DNA"/>
</dbReference>
<dbReference type="CDD" id="cd00096">
    <property type="entry name" value="Ig"/>
    <property type="match status" value="2"/>
</dbReference>
<dbReference type="InterPro" id="IPR003961">
    <property type="entry name" value="FN3_dom"/>
</dbReference>
<dbReference type="Proteomes" id="UP001497623">
    <property type="component" value="Unassembled WGS sequence"/>
</dbReference>